<keyword evidence="4" id="KW-1185">Reference proteome</keyword>
<name>A0ABR2ZZX0_9AGAR</name>
<dbReference type="Proteomes" id="UP001437256">
    <property type="component" value="Unassembled WGS sequence"/>
</dbReference>
<gene>
    <name evidence="3" type="ORF">AAF712_005815</name>
    <name evidence="2" type="ORF">AAF712_012777</name>
</gene>
<evidence type="ECO:0000313" key="2">
    <source>
        <dbReference type="EMBL" id="KAL0060408.1"/>
    </source>
</evidence>
<protein>
    <submittedName>
        <fullName evidence="3">Uncharacterized protein</fullName>
    </submittedName>
</protein>
<accession>A0ABR2ZZX0</accession>
<evidence type="ECO:0000313" key="4">
    <source>
        <dbReference type="Proteomes" id="UP001437256"/>
    </source>
</evidence>
<evidence type="ECO:0000256" key="1">
    <source>
        <dbReference type="SAM" id="MobiDB-lite"/>
    </source>
</evidence>
<comment type="caution">
    <text evidence="3">The sequence shown here is derived from an EMBL/GenBank/DDBJ whole genome shotgun (WGS) entry which is preliminary data.</text>
</comment>
<organism evidence="3 4">
    <name type="scientific">Marasmius tenuissimus</name>
    <dbReference type="NCBI Taxonomy" id="585030"/>
    <lineage>
        <taxon>Eukaryota</taxon>
        <taxon>Fungi</taxon>
        <taxon>Dikarya</taxon>
        <taxon>Basidiomycota</taxon>
        <taxon>Agaricomycotina</taxon>
        <taxon>Agaricomycetes</taxon>
        <taxon>Agaricomycetidae</taxon>
        <taxon>Agaricales</taxon>
        <taxon>Marasmiineae</taxon>
        <taxon>Marasmiaceae</taxon>
        <taxon>Marasmius</taxon>
    </lineage>
</organism>
<sequence>MSRSEVPGNNDRGSVLTADTDQTDRTESSATTIWGPGTLSGKAIKSLGEASLRGLDNLIIRWKLARINSDLSKSSTATGDSTFSVDKLERIYDDLLELSRLDFYDAKVRQKALRLIMIQIGSRETNQLVSCIMKWPSEEIRIFLSEMMVFMPCLWNRNTRESSQNLSYPELISVYRASQSASEKHEVIPFLSFISQLARYHPNVQQAILSAGYPAFLTDLHQHYDADTAPEVTAAAREALEAFVDHPGALERHRLNLVWPRSDSTIPLTRNSLNLTTLTPNRRKITWVTAEGARIRERLCEIQVILEMPIYHQQACRVDLFDLCFDLVAL</sequence>
<dbReference type="EMBL" id="JBBXMP010000177">
    <property type="protein sequence ID" value="KAL0060408.1"/>
    <property type="molecule type" value="Genomic_DNA"/>
</dbReference>
<feature type="region of interest" description="Disordered" evidence="1">
    <location>
        <begin position="1"/>
        <end position="34"/>
    </location>
</feature>
<dbReference type="EMBL" id="JBBXMP010000028">
    <property type="protein sequence ID" value="KAL0067245.1"/>
    <property type="molecule type" value="Genomic_DNA"/>
</dbReference>
<proteinExistence type="predicted"/>
<reference evidence="3 4" key="1">
    <citation type="submission" date="2024-05" db="EMBL/GenBank/DDBJ databases">
        <title>A draft genome resource for the thread blight pathogen Marasmius tenuissimus strain MS-2.</title>
        <authorList>
            <person name="Yulfo-Soto G.E."/>
            <person name="Baruah I.K."/>
            <person name="Amoako-Attah I."/>
            <person name="Bukari Y."/>
            <person name="Meinhardt L.W."/>
            <person name="Bailey B.A."/>
            <person name="Cohen S.P."/>
        </authorList>
    </citation>
    <scope>NUCLEOTIDE SEQUENCE [LARGE SCALE GENOMIC DNA]</scope>
    <source>
        <strain evidence="3 4">MS-2</strain>
    </source>
</reference>
<evidence type="ECO:0000313" key="3">
    <source>
        <dbReference type="EMBL" id="KAL0067245.1"/>
    </source>
</evidence>